<protein>
    <recommendedName>
        <fullName evidence="4">PH domain-containing protein</fullName>
    </recommendedName>
</protein>
<sequence length="167" mass="18690">MLFQERQVFVRRWWPLLLTPAVVVTTLLWLVPAKGAPSATSDMVAGMVAATMGLLGIGLLLMLRLETRLSKTGVYYRLFPLHWRWQLWPWAEITQAFVRSYDPLGEYGGWGLKGSRRNRAYNISGDQGLQLVLRNGNRLLLGTQRPAEITQVLTQLGVPGQSATPAS</sequence>
<evidence type="ECO:0000256" key="1">
    <source>
        <dbReference type="SAM" id="Phobius"/>
    </source>
</evidence>
<keyword evidence="3" id="KW-1185">Reference proteome</keyword>
<organism evidence="2 3">
    <name type="scientific">Hymenobacter armeniacus</name>
    <dbReference type="NCBI Taxonomy" id="2771358"/>
    <lineage>
        <taxon>Bacteria</taxon>
        <taxon>Pseudomonadati</taxon>
        <taxon>Bacteroidota</taxon>
        <taxon>Cytophagia</taxon>
        <taxon>Cytophagales</taxon>
        <taxon>Hymenobacteraceae</taxon>
        <taxon>Hymenobacter</taxon>
    </lineage>
</organism>
<dbReference type="EMBL" id="JACXAC010000006">
    <property type="protein sequence ID" value="MBD2724289.1"/>
    <property type="molecule type" value="Genomic_DNA"/>
</dbReference>
<reference evidence="2 3" key="1">
    <citation type="submission" date="2020-09" db="EMBL/GenBank/DDBJ databases">
        <authorList>
            <person name="Kim M.K."/>
        </authorList>
    </citation>
    <scope>NUCLEOTIDE SEQUENCE [LARGE SCALE GENOMIC DNA]</scope>
    <source>
        <strain evidence="2 3">BT189</strain>
    </source>
</reference>
<feature type="transmembrane region" description="Helical" evidence="1">
    <location>
        <begin position="43"/>
        <end position="63"/>
    </location>
</feature>
<dbReference type="RefSeq" id="WP_190927905.1">
    <property type="nucleotide sequence ID" value="NZ_JACXAC010000006.1"/>
</dbReference>
<feature type="transmembrane region" description="Helical" evidence="1">
    <location>
        <begin position="12"/>
        <end position="31"/>
    </location>
</feature>
<comment type="caution">
    <text evidence="2">The sequence shown here is derived from an EMBL/GenBank/DDBJ whole genome shotgun (WGS) entry which is preliminary data.</text>
</comment>
<name>A0ABR8K1A7_9BACT</name>
<accession>A0ABR8K1A7</accession>
<keyword evidence="1" id="KW-1133">Transmembrane helix</keyword>
<proteinExistence type="predicted"/>
<keyword evidence="1" id="KW-0472">Membrane</keyword>
<gene>
    <name evidence="2" type="ORF">IC234_19330</name>
</gene>
<evidence type="ECO:0008006" key="4">
    <source>
        <dbReference type="Google" id="ProtNLM"/>
    </source>
</evidence>
<evidence type="ECO:0000313" key="3">
    <source>
        <dbReference type="Proteomes" id="UP000606003"/>
    </source>
</evidence>
<keyword evidence="1" id="KW-0812">Transmembrane</keyword>
<dbReference type="Proteomes" id="UP000606003">
    <property type="component" value="Unassembled WGS sequence"/>
</dbReference>
<evidence type="ECO:0000313" key="2">
    <source>
        <dbReference type="EMBL" id="MBD2724289.1"/>
    </source>
</evidence>